<keyword evidence="3" id="KW-1185">Reference proteome</keyword>
<evidence type="ECO:0000256" key="1">
    <source>
        <dbReference type="PROSITE-ProRule" id="PRU01282"/>
    </source>
</evidence>
<dbReference type="SUPFAM" id="SSF52833">
    <property type="entry name" value="Thioredoxin-like"/>
    <property type="match status" value="1"/>
</dbReference>
<evidence type="ECO:0000313" key="2">
    <source>
        <dbReference type="EMBL" id="MBP3059491.1"/>
    </source>
</evidence>
<dbReference type="Gene3D" id="3.40.30.10">
    <property type="entry name" value="Glutaredoxin"/>
    <property type="match status" value="1"/>
</dbReference>
<dbReference type="EMBL" id="VBRA02000009">
    <property type="protein sequence ID" value="MBP3059491.1"/>
    <property type="molecule type" value="Genomic_DNA"/>
</dbReference>
<dbReference type="InterPro" id="IPR036249">
    <property type="entry name" value="Thioredoxin-like_sf"/>
</dbReference>
<protein>
    <submittedName>
        <fullName evidence="2">Spx/MgsR family RNA polymerase-binding regulatory protein</fullName>
    </submittedName>
</protein>
<name>A0ABS5BIT6_9MOLU</name>
<dbReference type="InterPro" id="IPR006504">
    <property type="entry name" value="Tscrpt_reg_Spx/MgsR"/>
</dbReference>
<reference evidence="2" key="1">
    <citation type="submission" date="2019-10" db="EMBL/GenBank/DDBJ databases">
        <title>Whole Genome Sequencing and Characterization of Texas Phoenix Palm Decline Phytoplasma Belongs to Lethal Yellowing (16SrIV) Group.</title>
        <authorList>
            <person name="Bao M."/>
        </authorList>
    </citation>
    <scope>NUCLEOTIDE SEQUENCE [LARGE SCALE GENOMIC DNA]</scope>
    <source>
        <strain evidence="2">ACPD</strain>
    </source>
</reference>
<evidence type="ECO:0000313" key="3">
    <source>
        <dbReference type="Proteomes" id="UP001192346"/>
    </source>
</evidence>
<accession>A0ABS5BIT6</accession>
<dbReference type="PANTHER" id="PTHR30041">
    <property type="entry name" value="ARSENATE REDUCTASE"/>
    <property type="match status" value="1"/>
</dbReference>
<comment type="caution">
    <text evidence="2">The sequence shown here is derived from an EMBL/GenBank/DDBJ whole genome shotgun (WGS) entry which is preliminary data.</text>
</comment>
<organism evidence="2 3">
    <name type="scientific">Texas Phoenix palm phytoplasma</name>
    <dbReference type="NCBI Taxonomy" id="176709"/>
    <lineage>
        <taxon>Bacteria</taxon>
        <taxon>Bacillati</taxon>
        <taxon>Mycoplasmatota</taxon>
        <taxon>Mollicutes</taxon>
        <taxon>Acholeplasmatales</taxon>
        <taxon>Acholeplasmataceae</taxon>
        <taxon>Candidatus Phytoplasma</taxon>
        <taxon>16SrIV (Coconut lethal yellows group)</taxon>
    </lineage>
</organism>
<dbReference type="InterPro" id="IPR006660">
    <property type="entry name" value="Arsenate_reductase-like"/>
</dbReference>
<comment type="similarity">
    <text evidence="1">Belongs to the ArsC family.</text>
</comment>
<sequence length="147" mass="17734">MVLIYTNARCVSCKKAKKWLEIHGVKYKEKNLNKFNLKESDIDSILDHEQIDFTNIISTRSRIFKQQKFDLFSLKIKQIKRFIIENPSICKKPIIYDKNSIVIGYNQDDIRVFIPKNLRHYIIRNNIHIKKHNYVQMIKEYFSKINK</sequence>
<dbReference type="PROSITE" id="PS51353">
    <property type="entry name" value="ARSC"/>
    <property type="match status" value="1"/>
</dbReference>
<gene>
    <name evidence="2" type="ORF">FEF22_001705</name>
</gene>
<dbReference type="NCBIfam" id="TIGR01617">
    <property type="entry name" value="arsC_related"/>
    <property type="match status" value="1"/>
</dbReference>
<dbReference type="RefSeq" id="WP_138108063.1">
    <property type="nucleotide sequence ID" value="NZ_VBRA02000009.1"/>
</dbReference>
<dbReference type="Proteomes" id="UP001192346">
    <property type="component" value="Unassembled WGS sequence"/>
</dbReference>
<dbReference type="Pfam" id="PF03960">
    <property type="entry name" value="ArsC"/>
    <property type="match status" value="1"/>
</dbReference>
<dbReference type="PANTHER" id="PTHR30041:SF7">
    <property type="entry name" value="GLOBAL TRANSCRIPTIONAL REGULATOR SPX"/>
    <property type="match status" value="1"/>
</dbReference>
<proteinExistence type="inferred from homology"/>